<evidence type="ECO:0000256" key="1">
    <source>
        <dbReference type="SAM" id="MobiDB-lite"/>
    </source>
</evidence>
<sequence length="46" mass="5143">MLVTQAQQIARLSFQQVAGLIKRISGLIDETSDDTPHPRQPNLAQR</sequence>
<evidence type="ECO:0000313" key="2">
    <source>
        <dbReference type="EMBL" id="GGB69915.1"/>
    </source>
</evidence>
<name>A0ABQ1JN05_9SPHN</name>
<accession>A0ABQ1JN05</accession>
<gene>
    <name evidence="2" type="ORF">GCM10010833_26440</name>
</gene>
<organism evidence="2 3">
    <name type="scientific">Blastomonas aquatica</name>
    <dbReference type="NCBI Taxonomy" id="1510276"/>
    <lineage>
        <taxon>Bacteria</taxon>
        <taxon>Pseudomonadati</taxon>
        <taxon>Pseudomonadota</taxon>
        <taxon>Alphaproteobacteria</taxon>
        <taxon>Sphingomonadales</taxon>
        <taxon>Sphingomonadaceae</taxon>
        <taxon>Blastomonas</taxon>
    </lineage>
</organism>
<dbReference type="Proteomes" id="UP000614261">
    <property type="component" value="Unassembled WGS sequence"/>
</dbReference>
<dbReference type="EMBL" id="BMGD01000004">
    <property type="protein sequence ID" value="GGB69915.1"/>
    <property type="molecule type" value="Genomic_DNA"/>
</dbReference>
<reference evidence="3" key="1">
    <citation type="journal article" date="2019" name="Int. J. Syst. Evol. Microbiol.">
        <title>The Global Catalogue of Microorganisms (GCM) 10K type strain sequencing project: providing services to taxonomists for standard genome sequencing and annotation.</title>
        <authorList>
            <consortium name="The Broad Institute Genomics Platform"/>
            <consortium name="The Broad Institute Genome Sequencing Center for Infectious Disease"/>
            <person name="Wu L."/>
            <person name="Ma J."/>
        </authorList>
    </citation>
    <scope>NUCLEOTIDE SEQUENCE [LARGE SCALE GENOMIC DNA]</scope>
    <source>
        <strain evidence="3">CGMCC 1.12851</strain>
    </source>
</reference>
<protein>
    <submittedName>
        <fullName evidence="2">Uncharacterized protein</fullName>
    </submittedName>
</protein>
<comment type="caution">
    <text evidence="2">The sequence shown here is derived from an EMBL/GenBank/DDBJ whole genome shotgun (WGS) entry which is preliminary data.</text>
</comment>
<proteinExistence type="predicted"/>
<keyword evidence="3" id="KW-1185">Reference proteome</keyword>
<feature type="region of interest" description="Disordered" evidence="1">
    <location>
        <begin position="26"/>
        <end position="46"/>
    </location>
</feature>
<evidence type="ECO:0000313" key="3">
    <source>
        <dbReference type="Proteomes" id="UP000614261"/>
    </source>
</evidence>